<evidence type="ECO:0000259" key="1">
    <source>
        <dbReference type="Pfam" id="PF13229"/>
    </source>
</evidence>
<organism evidence="2 3">
    <name type="scientific">Dyella thiooxydans</name>
    <dbReference type="NCBI Taxonomy" id="445710"/>
    <lineage>
        <taxon>Bacteria</taxon>
        <taxon>Pseudomonadati</taxon>
        <taxon>Pseudomonadota</taxon>
        <taxon>Gammaproteobacteria</taxon>
        <taxon>Lysobacterales</taxon>
        <taxon>Rhodanobacteraceae</taxon>
        <taxon>Dyella</taxon>
    </lineage>
</organism>
<dbReference type="PROSITE" id="PS51318">
    <property type="entry name" value="TAT"/>
    <property type="match status" value="1"/>
</dbReference>
<dbReference type="SMART" id="SM00710">
    <property type="entry name" value="PbH1"/>
    <property type="match status" value="8"/>
</dbReference>
<dbReference type="PATRIC" id="fig|445710.3.peg.2352"/>
<keyword evidence="3" id="KW-1185">Reference proteome</keyword>
<accession>A0A160N378</accession>
<reference evidence="2 3" key="1">
    <citation type="submission" date="2016-02" db="EMBL/GenBank/DDBJ databases">
        <title>Complete genome sequencing and analysis of ATSB10, Dyella thiooxydans isolated from rhizosphere soil of sunflower (Helianthus annuus L.).</title>
        <authorList>
            <person name="Lee Y."/>
            <person name="Hwangbo K."/>
            <person name="Chung H."/>
            <person name="Yoo J."/>
            <person name="Kim K.Y."/>
            <person name="Sa T.M."/>
            <person name="Um Y."/>
            <person name="Madhaiyan M."/>
        </authorList>
    </citation>
    <scope>NUCLEOTIDE SEQUENCE [LARGE SCALE GENOMIC DNA]</scope>
    <source>
        <strain evidence="2 3">ATSB10</strain>
    </source>
</reference>
<evidence type="ECO:0000313" key="2">
    <source>
        <dbReference type="EMBL" id="AND69812.1"/>
    </source>
</evidence>
<feature type="domain" description="Right handed beta helix" evidence="1">
    <location>
        <begin position="252"/>
        <end position="344"/>
    </location>
</feature>
<protein>
    <recommendedName>
        <fullName evidence="1">Right handed beta helix domain-containing protein</fullName>
    </recommendedName>
</protein>
<dbReference type="Proteomes" id="UP000077255">
    <property type="component" value="Chromosome"/>
</dbReference>
<dbReference type="EMBL" id="CP014841">
    <property type="protein sequence ID" value="AND69812.1"/>
    <property type="molecule type" value="Genomic_DNA"/>
</dbReference>
<evidence type="ECO:0000313" key="3">
    <source>
        <dbReference type="Proteomes" id="UP000077255"/>
    </source>
</evidence>
<dbReference type="STRING" id="445710.ATSB10_23580"/>
<dbReference type="KEGG" id="dtx:ATSB10_23580"/>
<gene>
    <name evidence="2" type="ORF">ATSB10_23580</name>
</gene>
<proteinExistence type="predicted"/>
<dbReference type="SUPFAM" id="SSF51126">
    <property type="entry name" value="Pectin lyase-like"/>
    <property type="match status" value="1"/>
</dbReference>
<sequence>MNVPVRPDPALSLGRRHFLRRALWLAIGPVLSRVGSTAAMTDPAFFGSTVDVRAHGAFGDGSHDDTAALQASVDALPAAGGTIIVPAGRYRIDAARSVRLRSHMHWRMEVGAELIAMPNRLDRSYVLLVRDVQDVEISGGRIVGERNGHLGTTGEWGHGVAILGARDVHVHDLRIDDCWGDGMAIGTIFDRGAGSGKVVAEDVTLIRVRCGGNRRQGLSITSARRVSVIDSQFIGNGGTAPGCGIDVEPGTVRMGAQDVLISGCTVSANRGSGIQVYGLLGGVSGFRLVDNTVAGNHGFGLLLVDARDGQVHRNTVDENGLAGLLVREGVRDSRIEHNTFSGNGTRLFRGSLQRIARALSGASAVHGDRNVQVLGEARSVVLQNNTMID</sequence>
<dbReference type="InterPro" id="IPR006311">
    <property type="entry name" value="TAT_signal"/>
</dbReference>
<dbReference type="Gene3D" id="2.160.20.10">
    <property type="entry name" value="Single-stranded right-handed beta-helix, Pectin lyase-like"/>
    <property type="match status" value="1"/>
</dbReference>
<name>A0A160N378_9GAMM</name>
<dbReference type="AlphaFoldDB" id="A0A160N378"/>
<dbReference type="RefSeq" id="WP_063672950.1">
    <property type="nucleotide sequence ID" value="NZ_CP014841.1"/>
</dbReference>
<dbReference type="InterPro" id="IPR006626">
    <property type="entry name" value="PbH1"/>
</dbReference>
<dbReference type="InterPro" id="IPR011050">
    <property type="entry name" value="Pectin_lyase_fold/virulence"/>
</dbReference>
<dbReference type="Pfam" id="PF13229">
    <property type="entry name" value="Beta_helix"/>
    <property type="match status" value="1"/>
</dbReference>
<dbReference type="InterPro" id="IPR039448">
    <property type="entry name" value="Beta_helix"/>
</dbReference>
<dbReference type="OrthoDB" id="6713538at2"/>
<dbReference type="InterPro" id="IPR012334">
    <property type="entry name" value="Pectin_lyas_fold"/>
</dbReference>